<dbReference type="RefSeq" id="WP_220207115.1">
    <property type="nucleotide sequence ID" value="NZ_BNJK01000001.1"/>
</dbReference>
<dbReference type="SUPFAM" id="SSF52540">
    <property type="entry name" value="P-loop containing nucleoside triphosphate hydrolases"/>
    <property type="match status" value="1"/>
</dbReference>
<protein>
    <submittedName>
        <fullName evidence="1">Uncharacterized protein</fullName>
    </submittedName>
</protein>
<comment type="caution">
    <text evidence="1">The sequence shown here is derived from an EMBL/GenBank/DDBJ whole genome shotgun (WGS) entry which is preliminary data.</text>
</comment>
<gene>
    <name evidence="1" type="ORF">KSF_065400</name>
</gene>
<organism evidence="1 2">
    <name type="scientific">Reticulibacter mediterranei</name>
    <dbReference type="NCBI Taxonomy" id="2778369"/>
    <lineage>
        <taxon>Bacteria</taxon>
        <taxon>Bacillati</taxon>
        <taxon>Chloroflexota</taxon>
        <taxon>Ktedonobacteria</taxon>
        <taxon>Ktedonobacterales</taxon>
        <taxon>Reticulibacteraceae</taxon>
        <taxon>Reticulibacter</taxon>
    </lineage>
</organism>
<dbReference type="EMBL" id="BNJK01000001">
    <property type="protein sequence ID" value="GHO96492.1"/>
    <property type="molecule type" value="Genomic_DNA"/>
</dbReference>
<evidence type="ECO:0000313" key="2">
    <source>
        <dbReference type="Proteomes" id="UP000597444"/>
    </source>
</evidence>
<accession>A0A8J3ITF6</accession>
<dbReference type="Gene3D" id="3.40.50.300">
    <property type="entry name" value="P-loop containing nucleotide triphosphate hydrolases"/>
    <property type="match status" value="1"/>
</dbReference>
<dbReference type="Proteomes" id="UP000597444">
    <property type="component" value="Unassembled WGS sequence"/>
</dbReference>
<sequence length="380" mass="43088">MASSFFVKCVCPSCLEEIYLGECRIVSGRTSGKVLKEPKGPFARMSVEPLTGPKYTLELARRECTNCAYPLPYNIESVPSLSLVIVGDTFSGKSHYIASLIQQLKTEWLGNAVGSARFTSLTPDEEMAYLRDYVGPLFVERRVLSSTAPSTSETTRPLIYNLVRSPSPRRPPLSLNLVIYDTAGEDFYEARLVQFARFVLNTNALIFVADPFAMTSFAKTLPASLLPNETEYMVEFTRRRRLAERFTSIIEIIERYRGLSSGSSLPDLPIAIMLSKADMLQHAIPASSYRFLHNPYYRDALDLEDIRIVDEEVRDIFARYQQNDLLKATIRLKQVSFFATSATGEAPDRDHRFRNVTPLRCLDPLLWILYRRGVIEAAYK</sequence>
<keyword evidence="2" id="KW-1185">Reference proteome</keyword>
<proteinExistence type="predicted"/>
<evidence type="ECO:0000313" key="1">
    <source>
        <dbReference type="EMBL" id="GHO96492.1"/>
    </source>
</evidence>
<dbReference type="InterPro" id="IPR027417">
    <property type="entry name" value="P-loop_NTPase"/>
</dbReference>
<name>A0A8J3ITF6_9CHLR</name>
<reference evidence="1" key="1">
    <citation type="submission" date="2020-10" db="EMBL/GenBank/DDBJ databases">
        <title>Taxonomic study of unclassified bacteria belonging to the class Ktedonobacteria.</title>
        <authorList>
            <person name="Yabe S."/>
            <person name="Wang C.M."/>
            <person name="Zheng Y."/>
            <person name="Sakai Y."/>
            <person name="Cavaletti L."/>
            <person name="Monciardini P."/>
            <person name="Donadio S."/>
        </authorList>
    </citation>
    <scope>NUCLEOTIDE SEQUENCE</scope>
    <source>
        <strain evidence="1">ID150040</strain>
    </source>
</reference>
<dbReference type="AlphaFoldDB" id="A0A8J3ITF6"/>